<feature type="compositionally biased region" description="Polar residues" evidence="1">
    <location>
        <begin position="123"/>
        <end position="137"/>
    </location>
</feature>
<dbReference type="CTD" id="6751690"/>
<dbReference type="RefSeq" id="XP_002111014.1">
    <property type="nucleotide sequence ID" value="XM_002110978.1"/>
</dbReference>
<dbReference type="GO" id="GO:0003727">
    <property type="term" value="F:single-stranded RNA binding"/>
    <property type="evidence" value="ECO:0000318"/>
    <property type="project" value="GO_Central"/>
</dbReference>
<dbReference type="Pfam" id="PF12874">
    <property type="entry name" value="zf-met"/>
    <property type="match status" value="2"/>
</dbReference>
<dbReference type="STRING" id="10228.B3RS99"/>
<dbReference type="KEGG" id="tad:TRIADDRAFT_54522"/>
<dbReference type="PhylomeDB" id="B3RS99"/>
<dbReference type="Gene3D" id="3.30.460.10">
    <property type="entry name" value="Beta Polymerase, domain 2"/>
    <property type="match status" value="1"/>
</dbReference>
<dbReference type="Pfam" id="PF20965">
    <property type="entry name" value="DZF_C"/>
    <property type="match status" value="1"/>
</dbReference>
<dbReference type="SMART" id="SM00355">
    <property type="entry name" value="ZnF_C2H2"/>
    <property type="match status" value="3"/>
</dbReference>
<feature type="compositionally biased region" description="Polar residues" evidence="1">
    <location>
        <begin position="277"/>
        <end position="313"/>
    </location>
</feature>
<feature type="region of interest" description="Disordered" evidence="1">
    <location>
        <begin position="817"/>
        <end position="840"/>
    </location>
</feature>
<organism evidence="3 4">
    <name type="scientific">Trichoplax adhaerens</name>
    <name type="common">Trichoplax reptans</name>
    <dbReference type="NCBI Taxonomy" id="10228"/>
    <lineage>
        <taxon>Eukaryota</taxon>
        <taxon>Metazoa</taxon>
        <taxon>Placozoa</taxon>
        <taxon>Uniplacotomia</taxon>
        <taxon>Trichoplacea</taxon>
        <taxon>Trichoplacidae</taxon>
        <taxon>Trichoplax</taxon>
    </lineage>
</organism>
<dbReference type="GeneID" id="6751690"/>
<reference evidence="3 4" key="1">
    <citation type="journal article" date="2008" name="Nature">
        <title>The Trichoplax genome and the nature of placozoans.</title>
        <authorList>
            <person name="Srivastava M."/>
            <person name="Begovic E."/>
            <person name="Chapman J."/>
            <person name="Putnam N.H."/>
            <person name="Hellsten U."/>
            <person name="Kawashima T."/>
            <person name="Kuo A."/>
            <person name="Mitros T."/>
            <person name="Salamov A."/>
            <person name="Carpenter M.L."/>
            <person name="Signorovitch A.Y."/>
            <person name="Moreno M.A."/>
            <person name="Kamm K."/>
            <person name="Grimwood J."/>
            <person name="Schmutz J."/>
            <person name="Shapiro H."/>
            <person name="Grigoriev I.V."/>
            <person name="Buss L.W."/>
            <person name="Schierwater B."/>
            <person name="Dellaporta S.L."/>
            <person name="Rokhsar D.S."/>
        </authorList>
    </citation>
    <scope>NUCLEOTIDE SEQUENCE [LARGE SCALE GENOMIC DNA]</scope>
    <source>
        <strain evidence="3 4">Grell-BS-1999</strain>
    </source>
</reference>
<feature type="compositionally biased region" description="Basic and acidic residues" evidence="1">
    <location>
        <begin position="257"/>
        <end position="269"/>
    </location>
</feature>
<evidence type="ECO:0000256" key="1">
    <source>
        <dbReference type="SAM" id="MobiDB-lite"/>
    </source>
</evidence>
<dbReference type="InterPro" id="IPR013087">
    <property type="entry name" value="Znf_C2H2_type"/>
</dbReference>
<dbReference type="AlphaFoldDB" id="B3RS99"/>
<gene>
    <name evidence="3" type="ORF">TRIADDRAFT_54522</name>
</gene>
<keyword evidence="4" id="KW-1185">Reference proteome</keyword>
<dbReference type="InterPro" id="IPR003604">
    <property type="entry name" value="Matrin/U1-like-C_Znf_C2H2"/>
</dbReference>
<feature type="region of interest" description="Disordered" evidence="1">
    <location>
        <begin position="419"/>
        <end position="448"/>
    </location>
</feature>
<feature type="region of interest" description="Disordered" evidence="1">
    <location>
        <begin position="22"/>
        <end position="137"/>
    </location>
</feature>
<feature type="domain" description="DZF" evidence="2">
    <location>
        <begin position="477"/>
        <end position="829"/>
    </location>
</feature>
<dbReference type="InterPro" id="IPR006561">
    <property type="entry name" value="DZF_dom"/>
</dbReference>
<dbReference type="PANTHER" id="PTHR45762:SF3">
    <property type="entry name" value="ZINC-FINGER PROTEIN AT 72D, ISOFORM B"/>
    <property type="match status" value="1"/>
</dbReference>
<dbReference type="Gene3D" id="3.30.160.60">
    <property type="entry name" value="Classic Zinc Finger"/>
    <property type="match status" value="2"/>
</dbReference>
<proteinExistence type="predicted"/>
<feature type="compositionally biased region" description="Basic and acidic residues" evidence="1">
    <location>
        <begin position="823"/>
        <end position="840"/>
    </location>
</feature>
<dbReference type="InParanoid" id="B3RS99"/>
<dbReference type="FunFam" id="1.10.1410.40:FF:000001">
    <property type="entry name" value="interleukin enhancer-binding factor 3 isoform X1"/>
    <property type="match status" value="1"/>
</dbReference>
<dbReference type="GO" id="GO:0003725">
    <property type="term" value="F:double-stranded RNA binding"/>
    <property type="evidence" value="ECO:0000318"/>
    <property type="project" value="GO_Central"/>
</dbReference>
<evidence type="ECO:0000259" key="2">
    <source>
        <dbReference type="PROSITE" id="PS51703"/>
    </source>
</evidence>
<evidence type="ECO:0000313" key="4">
    <source>
        <dbReference type="Proteomes" id="UP000009022"/>
    </source>
</evidence>
<dbReference type="Proteomes" id="UP000009022">
    <property type="component" value="Unassembled WGS sequence"/>
</dbReference>
<dbReference type="OrthoDB" id="8898434at2759"/>
<dbReference type="eggNOG" id="KOG3792">
    <property type="taxonomic scope" value="Eukaryota"/>
</dbReference>
<feature type="compositionally biased region" description="Low complexity" evidence="1">
    <location>
        <begin position="103"/>
        <end position="122"/>
    </location>
</feature>
<dbReference type="SMART" id="SM00451">
    <property type="entry name" value="ZnF_U1"/>
    <property type="match status" value="3"/>
</dbReference>
<name>B3RS99_TRIAD</name>
<evidence type="ECO:0000313" key="3">
    <source>
        <dbReference type="EMBL" id="EDV27018.1"/>
    </source>
</evidence>
<dbReference type="EMBL" id="DS985243">
    <property type="protein sequence ID" value="EDV27018.1"/>
    <property type="molecule type" value="Genomic_DNA"/>
</dbReference>
<feature type="region of interest" description="Disordered" evidence="1">
    <location>
        <begin position="256"/>
        <end position="313"/>
    </location>
</feature>
<dbReference type="InterPro" id="IPR049402">
    <property type="entry name" value="DZF_dom_C"/>
</dbReference>
<protein>
    <recommendedName>
        <fullName evidence="2">DZF domain-containing protein</fullName>
    </recommendedName>
</protein>
<dbReference type="PROSITE" id="PS51703">
    <property type="entry name" value="DZF"/>
    <property type="match status" value="1"/>
</dbReference>
<feature type="region of interest" description="Disordered" evidence="1">
    <location>
        <begin position="559"/>
        <end position="580"/>
    </location>
</feature>
<sequence length="840" mass="93984">MYSHQSGHRPISYGTSINSAATRSSMGSYHSGHESTTVGNRTMHHPQAMDNEMGRIGGGHQHYDESNYYEPPNMLHSGDSSHYDYDLPVNMSSHHHRQQYHPSQLQHRQSQYSSYQSMPSSYGGQRSTPGMNRSRRGNIQSSYISNRNKVQKPPSKPIYCEICRISCMSEQTYKEHTDGQKHKKREQQSAKATSEKGIKCELCDIVCLTGESYDAHINGSKHQKVVRLHKQLGKPIPDAPSPETIARIKSEILAQKKTTDQNLDNKEEINVSEENDNITSGPSTTLSNVVSNDTSTNANVQPASPNSRPVHLNSSFNSAERDVASQKSIASDKTSIVTPSSNIIGEEYCVLTPDNNIKVPRFECKICHCSFNQADRHSHLSGKRHKATYYHIKGYENESNHEKTPLSGKIERKEMEDLRNDGYYPSPTKKRQKVLSDAESEPKIVPGINDRPPSLMSIYVSHNKKKNTSSKSHKGASYFIRGTPIVETIEDRLVMKKHDIIFPNQSEIKTMQDIIMIIESTLKDISDVMIKTETNIGAVEETTVVNTLRSDDEQTNIDVATAGNSADVNNKTATPTEPNQLSSDIRLLQDIRRIGTIAKGLMLNGDKQAELVVLCAEEPTVSLLQGVETNIKERLAGDNYETKCDTEEGIITISHDHNEEVKIYLTSATMESQDDSDNYSIGVVDRKACLNALMELRRFEWFKPMEVLIHNTINSSDVGLGPAKAFRRLLEVIASGILLPDGPGVKDPCEKEPCNAFGYLDIQTAEDITSSAQCMLRQVVFRQLHKILDVEPIAPQKKGQARNEKRKLKGVNKVQDNIPGKRSRLENSETPIDREIVESM</sequence>
<dbReference type="FunCoup" id="B3RS99">
    <property type="interactions" value="2335"/>
</dbReference>
<dbReference type="SMART" id="SM00572">
    <property type="entry name" value="DZF"/>
    <property type="match status" value="1"/>
</dbReference>
<dbReference type="HOGENOM" id="CLU_338688_0_0_1"/>
<dbReference type="InterPro" id="IPR036236">
    <property type="entry name" value="Znf_C2H2_sf"/>
</dbReference>
<dbReference type="SUPFAM" id="SSF57667">
    <property type="entry name" value="beta-beta-alpha zinc fingers"/>
    <property type="match status" value="2"/>
</dbReference>
<accession>B3RS99</accession>
<dbReference type="InterPro" id="IPR043519">
    <property type="entry name" value="NT_sf"/>
</dbReference>
<feature type="compositionally biased region" description="Polar residues" evidence="1">
    <location>
        <begin position="22"/>
        <end position="40"/>
    </location>
</feature>
<dbReference type="FunFam" id="3.30.160.60:FF:002080">
    <property type="entry name" value="Zinc finger RNA-binding protein"/>
    <property type="match status" value="1"/>
</dbReference>
<dbReference type="GO" id="GO:0008270">
    <property type="term" value="F:zinc ion binding"/>
    <property type="evidence" value="ECO:0007669"/>
    <property type="project" value="InterPro"/>
</dbReference>
<dbReference type="OMA" id="PMRPWRI"/>
<dbReference type="PANTHER" id="PTHR45762">
    <property type="entry name" value="ZINC FINGER RNA-BINDING PROTEIN"/>
    <property type="match status" value="1"/>
</dbReference>